<evidence type="ECO:0000313" key="2">
    <source>
        <dbReference type="EMBL" id="EFJ39202.1"/>
    </source>
</evidence>
<proteinExistence type="predicted"/>
<dbReference type="RefSeq" id="XP_002959733.1">
    <property type="nucleotide sequence ID" value="XM_002959687.1"/>
</dbReference>
<dbReference type="AlphaFoldDB" id="D8UM47"/>
<dbReference type="Proteomes" id="UP000001058">
    <property type="component" value="Unassembled WGS sequence"/>
</dbReference>
<protein>
    <submittedName>
        <fullName evidence="2">Uncharacterized protein</fullName>
    </submittedName>
</protein>
<sequence length="133" mass="14505">MLSQQAAKVRASIGDEELRKSYDGFDDVTRSGVFGLQSQQLEERVLREIGPGFFDSADFEVLQLLGRISVMRTHAHTLAFGSPTGFKKGQADDLRGNPSVRKWFHPSSAGGGPPRVRMPSGLPSNKKCLPCTS</sequence>
<evidence type="ECO:0000313" key="3">
    <source>
        <dbReference type="Proteomes" id="UP000001058"/>
    </source>
</evidence>
<evidence type="ECO:0000256" key="1">
    <source>
        <dbReference type="SAM" id="MobiDB-lite"/>
    </source>
</evidence>
<dbReference type="GeneID" id="9614689"/>
<organism evidence="3">
    <name type="scientific">Volvox carteri f. nagariensis</name>
    <dbReference type="NCBI Taxonomy" id="3068"/>
    <lineage>
        <taxon>Eukaryota</taxon>
        <taxon>Viridiplantae</taxon>
        <taxon>Chlorophyta</taxon>
        <taxon>core chlorophytes</taxon>
        <taxon>Chlorophyceae</taxon>
        <taxon>CS clade</taxon>
        <taxon>Chlamydomonadales</taxon>
        <taxon>Volvocaceae</taxon>
        <taxon>Volvox</taxon>
    </lineage>
</organism>
<dbReference type="OrthoDB" id="1076at2759"/>
<feature type="region of interest" description="Disordered" evidence="1">
    <location>
        <begin position="81"/>
        <end position="133"/>
    </location>
</feature>
<gene>
    <name evidence="2" type="ORF">VOLCADRAFT_108731</name>
</gene>
<dbReference type="KEGG" id="vcn:VOLCADRAFT_108731"/>
<reference evidence="2 3" key="1">
    <citation type="journal article" date="2010" name="Science">
        <title>Genomic analysis of organismal complexity in the multicellular green alga Volvox carteri.</title>
        <authorList>
            <person name="Prochnik S.E."/>
            <person name="Umen J."/>
            <person name="Nedelcu A.M."/>
            <person name="Hallmann A."/>
            <person name="Miller S.M."/>
            <person name="Nishii I."/>
            <person name="Ferris P."/>
            <person name="Kuo A."/>
            <person name="Mitros T."/>
            <person name="Fritz-Laylin L.K."/>
            <person name="Hellsten U."/>
            <person name="Chapman J."/>
            <person name="Simakov O."/>
            <person name="Rensing S.A."/>
            <person name="Terry A."/>
            <person name="Pangilinan J."/>
            <person name="Kapitonov V."/>
            <person name="Jurka J."/>
            <person name="Salamov A."/>
            <person name="Shapiro H."/>
            <person name="Schmutz J."/>
            <person name="Grimwood J."/>
            <person name="Lindquist E."/>
            <person name="Lucas S."/>
            <person name="Grigoriev I.V."/>
            <person name="Schmitt R."/>
            <person name="Kirk D."/>
            <person name="Rokhsar D.S."/>
        </authorList>
    </citation>
    <scope>NUCLEOTIDE SEQUENCE [LARGE SCALE GENOMIC DNA]</scope>
    <source>
        <strain evidence="3">f. Nagariensis / Eve</strain>
    </source>
</reference>
<dbReference type="InParanoid" id="D8UM47"/>
<name>D8UM47_VOLCA</name>
<keyword evidence="3" id="KW-1185">Reference proteome</keyword>
<accession>D8UM47</accession>
<dbReference type="EMBL" id="GL378848">
    <property type="protein sequence ID" value="EFJ39202.1"/>
    <property type="molecule type" value="Genomic_DNA"/>
</dbReference>